<proteinExistence type="predicted"/>
<feature type="non-terminal residue" evidence="2">
    <location>
        <position position="199"/>
    </location>
</feature>
<dbReference type="Proteomes" id="UP000572268">
    <property type="component" value="Unassembled WGS sequence"/>
</dbReference>
<dbReference type="SUPFAM" id="SSF55729">
    <property type="entry name" value="Acyl-CoA N-acyltransferases (Nat)"/>
    <property type="match status" value="1"/>
</dbReference>
<feature type="domain" description="N-acetyltransferase" evidence="1">
    <location>
        <begin position="43"/>
        <end position="176"/>
    </location>
</feature>
<dbReference type="InterPro" id="IPR000182">
    <property type="entry name" value="GNAT_dom"/>
</dbReference>
<evidence type="ECO:0000313" key="3">
    <source>
        <dbReference type="Proteomes" id="UP000572268"/>
    </source>
</evidence>
<dbReference type="Gene3D" id="3.40.630.30">
    <property type="match status" value="1"/>
</dbReference>
<sequence length="199" mass="21837">LAVDNITIHCVASDSRHDNNMPKLKFEGAQEGDKIPGPKMMELIKADYSFVASYEARRAKLSPTTDSESLAAAGEGQNTSRRIAGGVEFFIPYPWETEEAKLVIAKIPKPKNYNSLLCYISWVFVEGSWRGIGVGTELLGKALADVKAKWPDTAAAFLSVDVRDTGAEALYRMLNFKELPPILIASYSPTTSKQEYTAA</sequence>
<dbReference type="EMBL" id="JABANN010000437">
    <property type="protein sequence ID" value="KAF4659287.1"/>
    <property type="molecule type" value="Genomic_DNA"/>
</dbReference>
<gene>
    <name evidence="2" type="ORF">FOL46_006640</name>
</gene>
<dbReference type="AlphaFoldDB" id="A0A7J6LJ22"/>
<dbReference type="GO" id="GO:0016747">
    <property type="term" value="F:acyltransferase activity, transferring groups other than amino-acyl groups"/>
    <property type="evidence" value="ECO:0007669"/>
    <property type="project" value="InterPro"/>
</dbReference>
<accession>A0A7J6LJ22</accession>
<dbReference type="Pfam" id="PF00583">
    <property type="entry name" value="Acetyltransf_1"/>
    <property type="match status" value="1"/>
</dbReference>
<dbReference type="CDD" id="cd04301">
    <property type="entry name" value="NAT_SF"/>
    <property type="match status" value="1"/>
</dbReference>
<name>A0A7J6LJ22_PEROL</name>
<protein>
    <recommendedName>
        <fullName evidence="1">N-acetyltransferase domain-containing protein</fullName>
    </recommendedName>
</protein>
<organism evidence="2 3">
    <name type="scientific">Perkinsus olseni</name>
    <name type="common">Perkinsus atlanticus</name>
    <dbReference type="NCBI Taxonomy" id="32597"/>
    <lineage>
        <taxon>Eukaryota</taxon>
        <taxon>Sar</taxon>
        <taxon>Alveolata</taxon>
        <taxon>Perkinsozoa</taxon>
        <taxon>Perkinsea</taxon>
        <taxon>Perkinsida</taxon>
        <taxon>Perkinsidae</taxon>
        <taxon>Perkinsus</taxon>
    </lineage>
</organism>
<evidence type="ECO:0000259" key="1">
    <source>
        <dbReference type="Pfam" id="PF00583"/>
    </source>
</evidence>
<comment type="caution">
    <text evidence="2">The sequence shown here is derived from an EMBL/GenBank/DDBJ whole genome shotgun (WGS) entry which is preliminary data.</text>
</comment>
<reference evidence="2 3" key="1">
    <citation type="submission" date="2020-04" db="EMBL/GenBank/DDBJ databases">
        <title>Perkinsus olseni comparative genomics.</title>
        <authorList>
            <person name="Bogema D.R."/>
        </authorList>
    </citation>
    <scope>NUCLEOTIDE SEQUENCE [LARGE SCALE GENOMIC DNA]</scope>
    <source>
        <strain evidence="2">ATCC PRA-31</strain>
    </source>
</reference>
<dbReference type="InterPro" id="IPR016181">
    <property type="entry name" value="Acyl_CoA_acyltransferase"/>
</dbReference>
<evidence type="ECO:0000313" key="2">
    <source>
        <dbReference type="EMBL" id="KAF4659287.1"/>
    </source>
</evidence>